<keyword evidence="2" id="KW-1185">Reference proteome</keyword>
<organism evidence="1 2">
    <name type="scientific">Paenibacillus faecis</name>
    <dbReference type="NCBI Taxonomy" id="862114"/>
    <lineage>
        <taxon>Bacteria</taxon>
        <taxon>Bacillati</taxon>
        <taxon>Bacillota</taxon>
        <taxon>Bacilli</taxon>
        <taxon>Bacillales</taxon>
        <taxon>Paenibacillaceae</taxon>
        <taxon>Paenibacillus</taxon>
    </lineage>
</organism>
<dbReference type="Proteomes" id="UP000325218">
    <property type="component" value="Unassembled WGS sequence"/>
</dbReference>
<accession>A0A5D0CYI6</accession>
<dbReference type="OrthoDB" id="9883095at2"/>
<comment type="caution">
    <text evidence="1">The sequence shown here is derived from an EMBL/GenBank/DDBJ whole genome shotgun (WGS) entry which is preliminary data.</text>
</comment>
<gene>
    <name evidence="1" type="ORF">FRY98_03585</name>
</gene>
<reference evidence="1 2" key="1">
    <citation type="submission" date="2019-08" db="EMBL/GenBank/DDBJ databases">
        <title>Genome sequencing of Paenibacillus faecis DSM 23593(T).</title>
        <authorList>
            <person name="Kook J.-K."/>
            <person name="Park S.-N."/>
            <person name="Lim Y.K."/>
        </authorList>
    </citation>
    <scope>NUCLEOTIDE SEQUENCE [LARGE SCALE GENOMIC DNA]</scope>
    <source>
        <strain evidence="1 2">DSM 23593</strain>
    </source>
</reference>
<evidence type="ECO:0000313" key="2">
    <source>
        <dbReference type="Proteomes" id="UP000325218"/>
    </source>
</evidence>
<sequence length="73" mass="8242">MNDRDLALLLGELIEADEGERTCLEQRIRQHGLDGFLRNLGKDSSFSAETLEKLRAVQGIVSKTWPERKKSDG</sequence>
<proteinExistence type="predicted"/>
<name>A0A5D0CYI6_9BACL</name>
<dbReference type="AlphaFoldDB" id="A0A5D0CYI6"/>
<evidence type="ECO:0000313" key="1">
    <source>
        <dbReference type="EMBL" id="TYA14770.1"/>
    </source>
</evidence>
<dbReference type="RefSeq" id="WP_148450364.1">
    <property type="nucleotide sequence ID" value="NZ_VSDO01000001.1"/>
</dbReference>
<protein>
    <submittedName>
        <fullName evidence="1">Uncharacterized protein</fullName>
    </submittedName>
</protein>
<dbReference type="EMBL" id="VSDO01000001">
    <property type="protein sequence ID" value="TYA14770.1"/>
    <property type="molecule type" value="Genomic_DNA"/>
</dbReference>